<dbReference type="Proteomes" id="UP000001067">
    <property type="component" value="Unassembled WGS sequence"/>
</dbReference>
<dbReference type="KEGG" id="pte:PTT_02665"/>
<evidence type="ECO:0000313" key="2">
    <source>
        <dbReference type="Proteomes" id="UP000001067"/>
    </source>
</evidence>
<dbReference type="OrthoDB" id="10354138at2759"/>
<gene>
    <name evidence="1" type="ORF">PTT_02665</name>
</gene>
<evidence type="ECO:0000313" key="1">
    <source>
        <dbReference type="EMBL" id="EFQ96161.1"/>
    </source>
</evidence>
<protein>
    <submittedName>
        <fullName evidence="1">Uncharacterized protein</fullName>
    </submittedName>
</protein>
<sequence length="68" mass="7893">LLGGRICQGYSCSAKLYDLDESFKLVFRRHSNLAWLHRSRSDVWESQAEREVVRAGGEMVLDDSFSKW</sequence>
<organism evidence="2">
    <name type="scientific">Pyrenophora teres f. teres (strain 0-1)</name>
    <name type="common">Barley net blotch fungus</name>
    <name type="synonym">Drechslera teres f. teres</name>
    <dbReference type="NCBI Taxonomy" id="861557"/>
    <lineage>
        <taxon>Eukaryota</taxon>
        <taxon>Fungi</taxon>
        <taxon>Dikarya</taxon>
        <taxon>Ascomycota</taxon>
        <taxon>Pezizomycotina</taxon>
        <taxon>Dothideomycetes</taxon>
        <taxon>Pleosporomycetidae</taxon>
        <taxon>Pleosporales</taxon>
        <taxon>Pleosporineae</taxon>
        <taxon>Pleosporaceae</taxon>
        <taxon>Pyrenophora</taxon>
    </lineage>
</organism>
<dbReference type="HOGENOM" id="CLU_2801094_0_0_1"/>
<dbReference type="EMBL" id="GL532174">
    <property type="protein sequence ID" value="EFQ96161.1"/>
    <property type="molecule type" value="Genomic_DNA"/>
</dbReference>
<reference evidence="1 2" key="1">
    <citation type="journal article" date="2010" name="Genome Biol.">
        <title>A first genome assembly of the barley fungal pathogen Pyrenophora teres f. teres.</title>
        <authorList>
            <person name="Ellwood S.R."/>
            <person name="Liu Z."/>
            <person name="Syme R.A."/>
            <person name="Lai Z."/>
            <person name="Hane J.K."/>
            <person name="Keiper F."/>
            <person name="Moffat C.S."/>
            <person name="Oliver R.P."/>
            <person name="Friesen T.L."/>
        </authorList>
    </citation>
    <scope>NUCLEOTIDE SEQUENCE [LARGE SCALE GENOMIC DNA]</scope>
    <source>
        <strain evidence="1 2">0-1</strain>
    </source>
</reference>
<name>E3RDN8_PYRTT</name>
<dbReference type="AlphaFoldDB" id="E3RDN8"/>
<accession>E3RDN8</accession>
<keyword evidence="2" id="KW-1185">Reference proteome</keyword>
<proteinExistence type="predicted"/>
<feature type="non-terminal residue" evidence="1">
    <location>
        <position position="1"/>
    </location>
</feature>